<dbReference type="EMBL" id="JANKHO010001130">
    <property type="protein sequence ID" value="KAJ3503519.1"/>
    <property type="molecule type" value="Genomic_DNA"/>
</dbReference>
<name>A0A9W8MS71_9AGAR</name>
<dbReference type="OrthoDB" id="432970at2759"/>
<sequence>MGFIQRHKPLCLEITEGYRQLEQSTTETPNGMTVLEYHDELTQWIHSYQSDLLAAVIHSLELPRDITHSETHILRMRIAQPPPEDHAHGPFHLLHAEVMQISAASELGGLWTSTLRHFTEMRNATLAAGGPPSAAICVECEPFDLQLIPFGSLKHLDTLKVNRQWLDVLKFKLNGRIGCVTE</sequence>
<proteinExistence type="predicted"/>
<organism evidence="1 2">
    <name type="scientific">Agrocybe chaxingu</name>
    <dbReference type="NCBI Taxonomy" id="84603"/>
    <lineage>
        <taxon>Eukaryota</taxon>
        <taxon>Fungi</taxon>
        <taxon>Dikarya</taxon>
        <taxon>Basidiomycota</taxon>
        <taxon>Agaricomycotina</taxon>
        <taxon>Agaricomycetes</taxon>
        <taxon>Agaricomycetidae</taxon>
        <taxon>Agaricales</taxon>
        <taxon>Agaricineae</taxon>
        <taxon>Strophariaceae</taxon>
        <taxon>Agrocybe</taxon>
    </lineage>
</organism>
<dbReference type="AlphaFoldDB" id="A0A9W8MS71"/>
<gene>
    <name evidence="1" type="ORF">NLJ89_g8393</name>
</gene>
<protein>
    <submittedName>
        <fullName evidence="1">Uncharacterized protein</fullName>
    </submittedName>
</protein>
<reference evidence="1" key="1">
    <citation type="submission" date="2022-07" db="EMBL/GenBank/DDBJ databases">
        <title>Genome Sequence of Agrocybe chaxingu.</title>
        <authorList>
            <person name="Buettner E."/>
        </authorList>
    </citation>
    <scope>NUCLEOTIDE SEQUENCE</scope>
    <source>
        <strain evidence="1">MP-N11</strain>
    </source>
</reference>
<evidence type="ECO:0000313" key="2">
    <source>
        <dbReference type="Proteomes" id="UP001148786"/>
    </source>
</evidence>
<comment type="caution">
    <text evidence="1">The sequence shown here is derived from an EMBL/GenBank/DDBJ whole genome shotgun (WGS) entry which is preliminary data.</text>
</comment>
<evidence type="ECO:0000313" key="1">
    <source>
        <dbReference type="EMBL" id="KAJ3503519.1"/>
    </source>
</evidence>
<keyword evidence="2" id="KW-1185">Reference proteome</keyword>
<accession>A0A9W8MS71</accession>
<dbReference type="Proteomes" id="UP001148786">
    <property type="component" value="Unassembled WGS sequence"/>
</dbReference>